<organism evidence="2 3">
    <name type="scientific">Pedobacter alpinus</name>
    <dbReference type="NCBI Taxonomy" id="1590643"/>
    <lineage>
        <taxon>Bacteria</taxon>
        <taxon>Pseudomonadati</taxon>
        <taxon>Bacteroidota</taxon>
        <taxon>Sphingobacteriia</taxon>
        <taxon>Sphingobacteriales</taxon>
        <taxon>Sphingobacteriaceae</taxon>
        <taxon>Pedobacter</taxon>
    </lineage>
</organism>
<dbReference type="InterPro" id="IPR036761">
    <property type="entry name" value="TTHA0802/YceI-like_sf"/>
</dbReference>
<proteinExistence type="predicted"/>
<dbReference type="RefSeq" id="WP_379043448.1">
    <property type="nucleotide sequence ID" value="NZ_JBHSKW010000032.1"/>
</dbReference>
<evidence type="ECO:0000259" key="1">
    <source>
        <dbReference type="SMART" id="SM00867"/>
    </source>
</evidence>
<reference evidence="3" key="1">
    <citation type="journal article" date="2019" name="Int. J. Syst. Evol. Microbiol.">
        <title>The Global Catalogue of Microorganisms (GCM) 10K type strain sequencing project: providing services to taxonomists for standard genome sequencing and annotation.</title>
        <authorList>
            <consortium name="The Broad Institute Genomics Platform"/>
            <consortium name="The Broad Institute Genome Sequencing Center for Infectious Disease"/>
            <person name="Wu L."/>
            <person name="Ma J."/>
        </authorList>
    </citation>
    <scope>NUCLEOTIDE SEQUENCE [LARGE SCALE GENOMIC DNA]</scope>
    <source>
        <strain evidence="3">KCTC 42456</strain>
    </source>
</reference>
<name>A0ABW5TRL0_9SPHI</name>
<dbReference type="PANTHER" id="PTHR34406:SF1">
    <property type="entry name" value="PROTEIN YCEI"/>
    <property type="match status" value="1"/>
</dbReference>
<dbReference type="SMART" id="SM00867">
    <property type="entry name" value="YceI"/>
    <property type="match status" value="1"/>
</dbReference>
<evidence type="ECO:0000313" key="3">
    <source>
        <dbReference type="Proteomes" id="UP001597546"/>
    </source>
</evidence>
<dbReference type="InterPro" id="IPR007372">
    <property type="entry name" value="Lipid/polyisoprenoid-bd_YceI"/>
</dbReference>
<dbReference type="SUPFAM" id="SSF101874">
    <property type="entry name" value="YceI-like"/>
    <property type="match status" value="1"/>
</dbReference>
<dbReference type="PANTHER" id="PTHR34406">
    <property type="entry name" value="PROTEIN YCEI"/>
    <property type="match status" value="1"/>
</dbReference>
<dbReference type="Gene3D" id="2.40.128.110">
    <property type="entry name" value="Lipid/polyisoprenoid-binding, YceI-like"/>
    <property type="match status" value="1"/>
</dbReference>
<protein>
    <submittedName>
        <fullName evidence="2">YceI family protein</fullName>
    </submittedName>
</protein>
<feature type="domain" description="Lipid/polyisoprenoid-binding YceI-like" evidence="1">
    <location>
        <begin position="37"/>
        <end position="204"/>
    </location>
</feature>
<dbReference type="EMBL" id="JBHULV010000028">
    <property type="protein sequence ID" value="MFD2731860.1"/>
    <property type="molecule type" value="Genomic_DNA"/>
</dbReference>
<comment type="caution">
    <text evidence="2">The sequence shown here is derived from an EMBL/GenBank/DDBJ whole genome shotgun (WGS) entry which is preliminary data.</text>
</comment>
<dbReference type="Pfam" id="PF04264">
    <property type="entry name" value="YceI"/>
    <property type="match status" value="1"/>
</dbReference>
<dbReference type="Proteomes" id="UP001597546">
    <property type="component" value="Unassembled WGS sequence"/>
</dbReference>
<keyword evidence="3" id="KW-1185">Reference proteome</keyword>
<accession>A0ABW5TRL0</accession>
<sequence>MKTLQYPLIVSLSIKRSFFVTILLVFTLCKLSAQTTSYQSIPANSSIKVSGSSNIHDWTMKGETLTAGSAFLLKDGKLNDMTALNFSMKVTNLKSDENLLNSRAYKALNAEKFTTVNFKLSSATVTPLANGHYTIKALGKLQISGITKDVVLYADAVQNSDKTISCTGSEKLKMSEYGIKPPSFMLGALKVTDDVTINYNLKFKN</sequence>
<evidence type="ECO:0000313" key="2">
    <source>
        <dbReference type="EMBL" id="MFD2731860.1"/>
    </source>
</evidence>
<gene>
    <name evidence="2" type="ORF">ACFSSE_09085</name>
</gene>